<sequence length="74" mass="8541">MKTFKRLNLTDPRSVKFNLSHGSMQLWFAQLNSTIPALQWEHSPLFTACSAQCKRALNVPFPSEMRASYVLERI</sequence>
<dbReference type="EMBL" id="CADEBC010000590">
    <property type="protein sequence ID" value="CAB3257334.1"/>
    <property type="molecule type" value="Genomic_DNA"/>
</dbReference>
<accession>A0A8S1BBX6</accession>
<reference evidence="1 2" key="1">
    <citation type="submission" date="2020-04" db="EMBL/GenBank/DDBJ databases">
        <authorList>
            <person name="Wallbank WR R."/>
            <person name="Pardo Diaz C."/>
            <person name="Kozak K."/>
            <person name="Martin S."/>
            <person name="Jiggins C."/>
            <person name="Moest M."/>
            <person name="Warren A I."/>
            <person name="Byers J.R.P. K."/>
            <person name="Montejo-Kovacevich G."/>
            <person name="Yen C E."/>
        </authorList>
    </citation>
    <scope>NUCLEOTIDE SEQUENCE [LARGE SCALE GENOMIC DNA]</scope>
</reference>
<dbReference type="AlphaFoldDB" id="A0A8S1BBX6"/>
<name>A0A8S1BBX6_ARCPL</name>
<organism evidence="1 2">
    <name type="scientific">Arctia plantaginis</name>
    <name type="common">Wood tiger moth</name>
    <name type="synonym">Phalaena plantaginis</name>
    <dbReference type="NCBI Taxonomy" id="874455"/>
    <lineage>
        <taxon>Eukaryota</taxon>
        <taxon>Metazoa</taxon>
        <taxon>Ecdysozoa</taxon>
        <taxon>Arthropoda</taxon>
        <taxon>Hexapoda</taxon>
        <taxon>Insecta</taxon>
        <taxon>Pterygota</taxon>
        <taxon>Neoptera</taxon>
        <taxon>Endopterygota</taxon>
        <taxon>Lepidoptera</taxon>
        <taxon>Glossata</taxon>
        <taxon>Ditrysia</taxon>
        <taxon>Noctuoidea</taxon>
        <taxon>Erebidae</taxon>
        <taxon>Arctiinae</taxon>
        <taxon>Arctia</taxon>
    </lineage>
</organism>
<protein>
    <submittedName>
        <fullName evidence="1">Uncharacterized protein</fullName>
    </submittedName>
</protein>
<proteinExistence type="predicted"/>
<keyword evidence="2" id="KW-1185">Reference proteome</keyword>
<dbReference type="Proteomes" id="UP000494106">
    <property type="component" value="Unassembled WGS sequence"/>
</dbReference>
<evidence type="ECO:0000313" key="1">
    <source>
        <dbReference type="EMBL" id="CAB3257334.1"/>
    </source>
</evidence>
<comment type="caution">
    <text evidence="1">The sequence shown here is derived from an EMBL/GenBank/DDBJ whole genome shotgun (WGS) entry which is preliminary data.</text>
</comment>
<evidence type="ECO:0000313" key="2">
    <source>
        <dbReference type="Proteomes" id="UP000494106"/>
    </source>
</evidence>
<gene>
    <name evidence="1" type="ORF">APLA_LOCUS15900</name>
</gene>